<dbReference type="CDD" id="cd05819">
    <property type="entry name" value="NHL"/>
    <property type="match status" value="1"/>
</dbReference>
<dbReference type="Gene3D" id="2.120.10.30">
    <property type="entry name" value="TolB, C-terminal domain"/>
    <property type="match status" value="1"/>
</dbReference>
<dbReference type="InterPro" id="IPR011990">
    <property type="entry name" value="TPR-like_helical_dom_sf"/>
</dbReference>
<proteinExistence type="predicted"/>
<dbReference type="RefSeq" id="WP_188887136.1">
    <property type="nucleotide sequence ID" value="NZ_BMHY01000001.1"/>
</dbReference>
<evidence type="ECO:0000313" key="6">
    <source>
        <dbReference type="Proteomes" id="UP000600247"/>
    </source>
</evidence>
<dbReference type="PANTHER" id="PTHR24104">
    <property type="entry name" value="E3 UBIQUITIN-PROTEIN LIGASE NHLRC1-RELATED"/>
    <property type="match status" value="1"/>
</dbReference>
<accession>A0A917GPD5</accession>
<keyword evidence="3" id="KW-0812">Transmembrane</keyword>
<keyword evidence="3" id="KW-0472">Membrane</keyword>
<dbReference type="Gene3D" id="1.25.40.10">
    <property type="entry name" value="Tetratricopeptide repeat domain"/>
    <property type="match status" value="1"/>
</dbReference>
<dbReference type="InterPro" id="IPR011042">
    <property type="entry name" value="6-blade_b-propeller_TolB-like"/>
</dbReference>
<dbReference type="SUPFAM" id="SSF48452">
    <property type="entry name" value="TPR-like"/>
    <property type="match status" value="1"/>
</dbReference>
<feature type="chain" id="PRO_5039629374" description="Gluconolactonase" evidence="4">
    <location>
        <begin position="23"/>
        <end position="484"/>
    </location>
</feature>
<dbReference type="AlphaFoldDB" id="A0A917GPD5"/>
<dbReference type="GO" id="GO:0008270">
    <property type="term" value="F:zinc ion binding"/>
    <property type="evidence" value="ECO:0007669"/>
    <property type="project" value="UniProtKB-KW"/>
</dbReference>
<sequence>MMKLIKLMTSAALLLAAFQLFASPLQAAAPYEGYSYSYWGTTSTTPNAYLPETVINGVEQGIGKFKEPTDLYVDDDGQLYVLDAGNGRIVVFDEQWKVVREIRGFQNGGKQDQFANPQGLFVTKKGQIFVADTDNSRVVELTNEGEFVREIGAPKSEVIRDGFEYFPKKVGVDNAGRIYVIGRGVFDGIIEFDSDGVFTGFMGTNRVKFDVWDYFWKKLSTKAQKSKLAQFVPLEFNNLDLDQEGFIYTTTAEVNSADPIKRLNSTGVDVLRREGYFFPRGDVYSSNPNASSILIDVQVGANGVYSALDSRKGRVFTYNEDGNLMYVFGRIGTQEGTFKTPVAVESRGSQFFVLDQGLNRINVFSPTRYGTLINDANALLVSGDYNGAESKWRELLRLDANNEIAYVGIGKAMLRQGDNKLAMENLKLGYDRVYYSKAFGKYRKEMTRKYFGAGMTVVFVLIAALWSWNIIKRRSTGKVKANVI</sequence>
<keyword evidence="1" id="KW-0677">Repeat</keyword>
<keyword evidence="4" id="KW-0732">Signal</keyword>
<dbReference type="PANTHER" id="PTHR24104:SF25">
    <property type="entry name" value="PROTEIN LIN-41"/>
    <property type="match status" value="1"/>
</dbReference>
<dbReference type="InterPro" id="IPR050952">
    <property type="entry name" value="TRIM-NHL_E3_ligases"/>
</dbReference>
<feature type="transmembrane region" description="Helical" evidence="3">
    <location>
        <begin position="450"/>
        <end position="471"/>
    </location>
</feature>
<comment type="caution">
    <text evidence="5">The sequence shown here is derived from an EMBL/GenBank/DDBJ whole genome shotgun (WGS) entry which is preliminary data.</text>
</comment>
<feature type="repeat" description="NHL" evidence="2">
    <location>
        <begin position="106"/>
        <end position="144"/>
    </location>
</feature>
<dbReference type="InterPro" id="IPR001258">
    <property type="entry name" value="NHL_repeat"/>
</dbReference>
<keyword evidence="6" id="KW-1185">Reference proteome</keyword>
<dbReference type="Pfam" id="PF01436">
    <property type="entry name" value="NHL"/>
    <property type="match status" value="2"/>
</dbReference>
<dbReference type="SUPFAM" id="SSF101898">
    <property type="entry name" value="NHL repeat"/>
    <property type="match status" value="1"/>
</dbReference>
<evidence type="ECO:0000313" key="5">
    <source>
        <dbReference type="EMBL" id="GGG53447.1"/>
    </source>
</evidence>
<reference evidence="5 6" key="1">
    <citation type="journal article" date="2014" name="Int. J. Syst. Evol. Microbiol.">
        <title>Complete genome sequence of Corynebacterium casei LMG S-19264T (=DSM 44701T), isolated from a smear-ripened cheese.</title>
        <authorList>
            <consortium name="US DOE Joint Genome Institute (JGI-PGF)"/>
            <person name="Walter F."/>
            <person name="Albersmeier A."/>
            <person name="Kalinowski J."/>
            <person name="Ruckert C."/>
        </authorList>
    </citation>
    <scope>NUCLEOTIDE SEQUENCE [LARGE SCALE GENOMIC DNA]</scope>
    <source>
        <strain evidence="5 6">CGMCC 1.15286</strain>
    </source>
</reference>
<evidence type="ECO:0000256" key="2">
    <source>
        <dbReference type="PROSITE-ProRule" id="PRU00504"/>
    </source>
</evidence>
<evidence type="ECO:0000256" key="4">
    <source>
        <dbReference type="SAM" id="SignalP"/>
    </source>
</evidence>
<dbReference type="EMBL" id="BMHY01000001">
    <property type="protein sequence ID" value="GGG53447.1"/>
    <property type="molecule type" value="Genomic_DNA"/>
</dbReference>
<dbReference type="Proteomes" id="UP000600247">
    <property type="component" value="Unassembled WGS sequence"/>
</dbReference>
<organism evidence="5 6">
    <name type="scientific">Paenibacillus radicis</name>
    <name type="common">ex Gao et al. 2016</name>
    <dbReference type="NCBI Taxonomy" id="1737354"/>
    <lineage>
        <taxon>Bacteria</taxon>
        <taxon>Bacillati</taxon>
        <taxon>Bacillota</taxon>
        <taxon>Bacilli</taxon>
        <taxon>Bacillales</taxon>
        <taxon>Paenibacillaceae</taxon>
        <taxon>Paenibacillus</taxon>
    </lineage>
</organism>
<feature type="repeat" description="NHL" evidence="2">
    <location>
        <begin position="52"/>
        <end position="95"/>
    </location>
</feature>
<keyword evidence="3" id="KW-1133">Transmembrane helix</keyword>
<name>A0A917GPD5_9BACL</name>
<evidence type="ECO:0008006" key="7">
    <source>
        <dbReference type="Google" id="ProtNLM"/>
    </source>
</evidence>
<gene>
    <name evidence="5" type="ORF">GCM10010918_02650</name>
</gene>
<evidence type="ECO:0000256" key="1">
    <source>
        <dbReference type="ARBA" id="ARBA00022737"/>
    </source>
</evidence>
<evidence type="ECO:0000256" key="3">
    <source>
        <dbReference type="SAM" id="Phobius"/>
    </source>
</evidence>
<dbReference type="PROSITE" id="PS51125">
    <property type="entry name" value="NHL"/>
    <property type="match status" value="2"/>
</dbReference>
<protein>
    <recommendedName>
        <fullName evidence="7">Gluconolactonase</fullName>
    </recommendedName>
</protein>
<feature type="signal peptide" evidence="4">
    <location>
        <begin position="1"/>
        <end position="22"/>
    </location>
</feature>